<feature type="region of interest" description="Disordered" evidence="1">
    <location>
        <begin position="416"/>
        <end position="446"/>
    </location>
</feature>
<feature type="compositionally biased region" description="Low complexity" evidence="1">
    <location>
        <begin position="420"/>
        <end position="433"/>
    </location>
</feature>
<dbReference type="NCBIfam" id="TIGR04231">
    <property type="entry name" value="seadorna_VP5"/>
    <property type="match status" value="1"/>
</dbReference>
<evidence type="ECO:0000313" key="2">
    <source>
        <dbReference type="EMBL" id="GBH21835.1"/>
    </source>
</evidence>
<dbReference type="InterPro" id="IPR026373">
    <property type="entry name" value="VP5/VP6"/>
</dbReference>
<dbReference type="EMBL" id="BDQA01000375">
    <property type="protein sequence ID" value="GBH21835.1"/>
    <property type="molecule type" value="Genomic_RNA"/>
</dbReference>
<evidence type="ECO:0000256" key="1">
    <source>
        <dbReference type="SAM" id="MobiDB-lite"/>
    </source>
</evidence>
<dbReference type="AlphaFoldDB" id="A0A2V0RI69"/>
<proteinExistence type="predicted"/>
<organism evidence="2">
    <name type="scientific">viral metagenome</name>
    <dbReference type="NCBI Taxonomy" id="1070528"/>
    <lineage>
        <taxon>unclassified sequences</taxon>
        <taxon>metagenomes</taxon>
        <taxon>organismal metagenomes</taxon>
    </lineage>
</organism>
<comment type="caution">
    <text evidence="2">The sequence shown here is derived from an EMBL/GenBank/DDBJ whole genome shotgun (WGS) entry which is preliminary data.</text>
</comment>
<accession>A0A2V0RI69</accession>
<reference evidence="2" key="1">
    <citation type="submission" date="2017-04" db="EMBL/GenBank/DDBJ databases">
        <title>Unveiling RNA virosphere associated with marine microorganisms.</title>
        <authorList>
            <person name="Urayama S."/>
            <person name="Takaki Y."/>
            <person name="Nishi S."/>
            <person name="Yoshida Y."/>
            <person name="Deguchi S."/>
            <person name="Takai K."/>
            <person name="Nunoura T."/>
        </authorList>
    </citation>
    <scope>NUCLEOTIDE SEQUENCE</scope>
</reference>
<protein>
    <submittedName>
        <fullName evidence="2">VP6</fullName>
    </submittedName>
</protein>
<name>A0A2V0RI69_9ZZZZ</name>
<feature type="compositionally biased region" description="Polar residues" evidence="1">
    <location>
        <begin position="434"/>
        <end position="446"/>
    </location>
</feature>
<sequence length="474" mass="53570">MLSIDRATSLVTEISCMVQSLIGVDEHAKILSYDDLMKKIGYMINADQNLFINLKASMNNPSFVEKLKRIITLHGGINSKMRITMQGFSHLIEFCRIFELPKDDEILRLLSFMVFEIYSKKASNVEGNVVKFSKLHDYIKQADYSDNLCSKEIKGIAFIVVNLRCASYICKHIDAFKLRDEVYEVKGQRLISNQFGYFKTQRDGCFDAIAVMHCVTAGQYIVDFERMKISIGKDLYRQLLAEVNCISKVKRKLDDPNSNAKVIFQGVTKYGFIKPASDDKMYKLNKLQAALHEVNKRIFTNAGSKLLYNYDRCLIDYIDVSKANTRSCRESMNMSAIIEHRLLHYFNLGTKCRSPTCAKTGVLTSEAIEALPGRADVKLVDVMKLQAEVENDVDDGAEALHSERTEQERLIQPNSYTYVSSSDKGSTSSKLSGYTRSSSRPKTSNDISSNFIDALHSTVNVNKVSGNSSSMNDW</sequence>